<proteinExistence type="predicted"/>
<sequence>MDTVLILSVSPPQNPFFDGGLAQFRVELPRLGLIFHSQAEIWSGKHGTLSL</sequence>
<dbReference type="AlphaFoldDB" id="A0A448XGZ6"/>
<evidence type="ECO:0000313" key="2">
    <source>
        <dbReference type="Proteomes" id="UP000784294"/>
    </source>
</evidence>
<organism evidence="1 2">
    <name type="scientific">Protopolystoma xenopodis</name>
    <dbReference type="NCBI Taxonomy" id="117903"/>
    <lineage>
        <taxon>Eukaryota</taxon>
        <taxon>Metazoa</taxon>
        <taxon>Spiralia</taxon>
        <taxon>Lophotrochozoa</taxon>
        <taxon>Platyhelminthes</taxon>
        <taxon>Monogenea</taxon>
        <taxon>Polyopisthocotylea</taxon>
        <taxon>Polystomatidea</taxon>
        <taxon>Polystomatidae</taxon>
        <taxon>Protopolystoma</taxon>
    </lineage>
</organism>
<name>A0A448XGZ6_9PLAT</name>
<evidence type="ECO:0000313" key="1">
    <source>
        <dbReference type="EMBL" id="VEL36455.1"/>
    </source>
</evidence>
<accession>A0A448XGZ6</accession>
<reference evidence="1" key="1">
    <citation type="submission" date="2018-11" db="EMBL/GenBank/DDBJ databases">
        <authorList>
            <consortium name="Pathogen Informatics"/>
        </authorList>
    </citation>
    <scope>NUCLEOTIDE SEQUENCE</scope>
</reference>
<dbReference type="EMBL" id="CAAALY010252256">
    <property type="protein sequence ID" value="VEL36455.1"/>
    <property type="molecule type" value="Genomic_DNA"/>
</dbReference>
<comment type="caution">
    <text evidence="1">The sequence shown here is derived from an EMBL/GenBank/DDBJ whole genome shotgun (WGS) entry which is preliminary data.</text>
</comment>
<dbReference type="Proteomes" id="UP000784294">
    <property type="component" value="Unassembled WGS sequence"/>
</dbReference>
<keyword evidence="2" id="KW-1185">Reference proteome</keyword>
<gene>
    <name evidence="1" type="ORF">PXEA_LOCUS29895</name>
</gene>
<protein>
    <submittedName>
        <fullName evidence="1">Uncharacterized protein</fullName>
    </submittedName>
</protein>